<dbReference type="PANTHER" id="PTHR48449">
    <property type="entry name" value="DUF1985 DOMAIN-CONTAINING PROTEIN"/>
    <property type="match status" value="1"/>
</dbReference>
<name>A0ABQ5EHG3_9ASTR</name>
<keyword evidence="3" id="KW-1185">Reference proteome</keyword>
<dbReference type="InterPro" id="IPR015410">
    <property type="entry name" value="DUF1985"/>
</dbReference>
<dbReference type="PANTHER" id="PTHR48449:SF1">
    <property type="entry name" value="DUF1985 DOMAIN-CONTAINING PROTEIN"/>
    <property type="match status" value="1"/>
</dbReference>
<organism evidence="2 3">
    <name type="scientific">Tanacetum coccineum</name>
    <dbReference type="NCBI Taxonomy" id="301880"/>
    <lineage>
        <taxon>Eukaryota</taxon>
        <taxon>Viridiplantae</taxon>
        <taxon>Streptophyta</taxon>
        <taxon>Embryophyta</taxon>
        <taxon>Tracheophyta</taxon>
        <taxon>Spermatophyta</taxon>
        <taxon>Magnoliopsida</taxon>
        <taxon>eudicotyledons</taxon>
        <taxon>Gunneridae</taxon>
        <taxon>Pentapetalae</taxon>
        <taxon>asterids</taxon>
        <taxon>campanulids</taxon>
        <taxon>Asterales</taxon>
        <taxon>Asteraceae</taxon>
        <taxon>Asteroideae</taxon>
        <taxon>Anthemideae</taxon>
        <taxon>Anthemidinae</taxon>
        <taxon>Tanacetum</taxon>
    </lineage>
</organism>
<evidence type="ECO:0000313" key="2">
    <source>
        <dbReference type="EMBL" id="GJT50316.1"/>
    </source>
</evidence>
<reference evidence="2" key="2">
    <citation type="submission" date="2022-01" db="EMBL/GenBank/DDBJ databases">
        <authorList>
            <person name="Yamashiro T."/>
            <person name="Shiraishi A."/>
            <person name="Satake H."/>
            <person name="Nakayama K."/>
        </authorList>
    </citation>
    <scope>NUCLEOTIDE SEQUENCE</scope>
</reference>
<proteinExistence type="predicted"/>
<evidence type="ECO:0000313" key="3">
    <source>
        <dbReference type="Proteomes" id="UP001151760"/>
    </source>
</evidence>
<feature type="domain" description="DUF1985" evidence="1">
    <location>
        <begin position="27"/>
        <end position="150"/>
    </location>
</feature>
<comment type="caution">
    <text evidence="2">The sequence shown here is derived from an EMBL/GenBank/DDBJ whole genome shotgun (WGS) entry which is preliminary data.</text>
</comment>
<protein>
    <submittedName>
        <fullName evidence="2">Phospholipase-like protein</fullName>
    </submittedName>
</protein>
<dbReference type="EMBL" id="BQNB010016310">
    <property type="protein sequence ID" value="GJT50316.1"/>
    <property type="molecule type" value="Genomic_DNA"/>
</dbReference>
<evidence type="ECO:0000259" key="1">
    <source>
        <dbReference type="Pfam" id="PF09331"/>
    </source>
</evidence>
<reference evidence="2" key="1">
    <citation type="journal article" date="2022" name="Int. J. Mol. Sci.">
        <title>Draft Genome of Tanacetum Coccineum: Genomic Comparison of Closely Related Tanacetum-Family Plants.</title>
        <authorList>
            <person name="Yamashiro T."/>
            <person name="Shiraishi A."/>
            <person name="Nakayama K."/>
            <person name="Satake H."/>
        </authorList>
    </citation>
    <scope>NUCLEOTIDE SEQUENCE</scope>
</reference>
<gene>
    <name evidence="2" type="ORF">Tco_0976473</name>
</gene>
<sequence>MDLSDYEVPRVLVTCRSDENENIPLYYHVVDNFQIQFGREEFCLVTGLKFGVENWTDCNNAEELIPFRRRVFSSSLDGQPIRGKNVETLIKSEAFNKLDDNDAVSLCCVGILQLVLLGLEDRRHVPNWILRLANDREGWDKYPWGSHVWPTLYQQLKDANVKRWPALYATQPTDEIDKKSYSITGFAWAFKTWILESFRAATNDYYTRYRRLPRIVAWSSKNKFYRNMLNPFLHGQLPVERLVPDEIEARSRWWVSSRAYFDGRNIEDERIPRHLNRNNYFEVPSEMYREFEEQRRGYKQMMEKSDDMYEKMSRFMEDMRVGPVPQANKEPIIADQHYGISDLSEFQSNQGVPSSFHTLPNSNSFFNMATPSNWQTPIQSNWQTPNPLYLGTPNSQPLIPSHPGTSNWQNPVTSYSLNLPPPIPSHHHDAGLLIPNICDRARREHQPSVYMLSPYTVLPPTTVLPKKRTDKTKKKGKAAKLSPLNLGNTFVDENVSGEDVTITGVQQTDNYFFYENVDPDKGYKVPSFFWPQLVPHLCTYRSDRSWPDGWLSGDHMNSWIQILIRERAENDNWTLSKSGTICLHQENNRFMILTDPHNIRTLDGSVRPFPSWNDVTWVYMPINGSFQDLIFCWSHFNRSNSLSLFKV</sequence>
<dbReference type="Proteomes" id="UP001151760">
    <property type="component" value="Unassembled WGS sequence"/>
</dbReference>
<accession>A0ABQ5EHG3</accession>
<dbReference type="Pfam" id="PF09331">
    <property type="entry name" value="DUF1985"/>
    <property type="match status" value="1"/>
</dbReference>